<dbReference type="STRING" id="7757.ENSPMAP00000003838"/>
<dbReference type="GeneTree" id="ENSGT00940000159213"/>
<organism evidence="1">
    <name type="scientific">Petromyzon marinus</name>
    <name type="common">Sea lamprey</name>
    <dbReference type="NCBI Taxonomy" id="7757"/>
    <lineage>
        <taxon>Eukaryota</taxon>
        <taxon>Metazoa</taxon>
        <taxon>Chordata</taxon>
        <taxon>Craniata</taxon>
        <taxon>Vertebrata</taxon>
        <taxon>Cyclostomata</taxon>
        <taxon>Hyperoartia</taxon>
        <taxon>Petromyzontiformes</taxon>
        <taxon>Petromyzontidae</taxon>
        <taxon>Petromyzon</taxon>
    </lineage>
</organism>
<evidence type="ECO:0000313" key="1">
    <source>
        <dbReference type="Ensembl" id="ENSPMAP00000003838.1"/>
    </source>
</evidence>
<reference evidence="1" key="2">
    <citation type="submission" date="2025-09" db="UniProtKB">
        <authorList>
            <consortium name="Ensembl"/>
        </authorList>
    </citation>
    <scope>IDENTIFICATION</scope>
</reference>
<reference evidence="1" key="1">
    <citation type="submission" date="2025-08" db="UniProtKB">
        <authorList>
            <consortium name="Ensembl"/>
        </authorList>
    </citation>
    <scope>IDENTIFICATION</scope>
</reference>
<dbReference type="OMA" id="HEGRYYF"/>
<dbReference type="AlphaFoldDB" id="S4RF56"/>
<name>S4RF56_PETMA</name>
<proteinExistence type="predicted"/>
<sequence length="110" mass="12035">PHPLFPAFHPPIPLDSRHHEGRYYFEPPHLHPLHGPPMISSRLAISDVRFSPHHGVSGLEAPFSPAHAHAHAHAHAFVSPYVEQYLRSMHSSPSLSVISAARGLSPAEGT</sequence>
<dbReference type="Ensembl" id="ENSPMAT00000003854.1">
    <property type="protein sequence ID" value="ENSPMAP00000003838.1"/>
    <property type="gene ID" value="ENSPMAG00000003528.1"/>
</dbReference>
<accession>S4RF56</accession>
<dbReference type="HOGENOM" id="CLU_2176852_0_0_1"/>
<protein>
    <submittedName>
        <fullName evidence="1">Uncharacterized protein</fullName>
    </submittedName>
</protein>